<dbReference type="InterPro" id="IPR036291">
    <property type="entry name" value="NAD(P)-bd_dom_sf"/>
</dbReference>
<dbReference type="Proteomes" id="UP001067235">
    <property type="component" value="Unassembled WGS sequence"/>
</dbReference>
<gene>
    <name evidence="4" type="ORF">O4213_07525</name>
</gene>
<dbReference type="EMBL" id="JAPWIE010000002">
    <property type="protein sequence ID" value="MCZ4549827.1"/>
    <property type="molecule type" value="Genomic_DNA"/>
</dbReference>
<evidence type="ECO:0000256" key="2">
    <source>
        <dbReference type="ARBA" id="ARBA00023027"/>
    </source>
</evidence>
<comment type="caution">
    <text evidence="4">The sequence shown here is derived from an EMBL/GenBank/DDBJ whole genome shotgun (WGS) entry which is preliminary data.</text>
</comment>
<dbReference type="Gene3D" id="3.40.50.720">
    <property type="entry name" value="NAD(P)-binding Rossmann-like Domain"/>
    <property type="match status" value="2"/>
</dbReference>
<name>A0ABT4MS70_GORRU</name>
<proteinExistence type="predicted"/>
<evidence type="ECO:0000259" key="3">
    <source>
        <dbReference type="Pfam" id="PF02826"/>
    </source>
</evidence>
<sequence length="313" mass="33236">MTAAEPTSGGLIPVALLPNIDPYISEAILTAGGELTGLDYARVLVWTGDVAGFPEPLPDHIEWVQLRLAGIESFLNAGLLDDQRIWTNASGFYAENVAEHALALLLTGLRQINTAVRTRWDKDSVDTSVRSLHGSTVAIVGAGGIARSLIPRLAACGAAVIAVNRSGGDVEGAMETLPFDRLDEVWSRVDHVVLAAPSTDETRHLINAKSLAAMRSHAWLINVARGPLVDEDALHRAVVDGEIAGAALDVTDPEPPAADNPLWELPNVIITPHVANPSSGLKRALAPWVGENLRRFAAGGDDMLARVDPNASY</sequence>
<reference evidence="4" key="1">
    <citation type="submission" date="2022-12" db="EMBL/GenBank/DDBJ databases">
        <authorList>
            <person name="Krivoruchko A.V."/>
            <person name="Elkin A."/>
        </authorList>
    </citation>
    <scope>NUCLEOTIDE SEQUENCE</scope>
    <source>
        <strain evidence="4">IEGM 1388</strain>
    </source>
</reference>
<dbReference type="RefSeq" id="WP_301570355.1">
    <property type="nucleotide sequence ID" value="NZ_JAPWIE010000002.1"/>
</dbReference>
<keyword evidence="2" id="KW-0520">NAD</keyword>
<feature type="domain" description="D-isomer specific 2-hydroxyacid dehydrogenase NAD-binding" evidence="3">
    <location>
        <begin position="106"/>
        <end position="275"/>
    </location>
</feature>
<accession>A0ABT4MS70</accession>
<organism evidence="4 5">
    <name type="scientific">Gordonia rubripertincta</name>
    <name type="common">Rhodococcus corallinus</name>
    <dbReference type="NCBI Taxonomy" id="36822"/>
    <lineage>
        <taxon>Bacteria</taxon>
        <taxon>Bacillati</taxon>
        <taxon>Actinomycetota</taxon>
        <taxon>Actinomycetes</taxon>
        <taxon>Mycobacteriales</taxon>
        <taxon>Gordoniaceae</taxon>
        <taxon>Gordonia</taxon>
    </lineage>
</organism>
<dbReference type="Pfam" id="PF02826">
    <property type="entry name" value="2-Hacid_dh_C"/>
    <property type="match status" value="1"/>
</dbReference>
<dbReference type="InterPro" id="IPR006140">
    <property type="entry name" value="D-isomer_DH_NAD-bd"/>
</dbReference>
<dbReference type="PANTHER" id="PTHR43333:SF1">
    <property type="entry name" value="D-ISOMER SPECIFIC 2-HYDROXYACID DEHYDROGENASE NAD-BINDING DOMAIN-CONTAINING PROTEIN"/>
    <property type="match status" value="1"/>
</dbReference>
<dbReference type="CDD" id="cd12159">
    <property type="entry name" value="2-Hacid_dh_2"/>
    <property type="match status" value="1"/>
</dbReference>
<dbReference type="SUPFAM" id="SSF51735">
    <property type="entry name" value="NAD(P)-binding Rossmann-fold domains"/>
    <property type="match status" value="1"/>
</dbReference>
<dbReference type="PANTHER" id="PTHR43333">
    <property type="entry name" value="2-HACID_DH_C DOMAIN-CONTAINING PROTEIN"/>
    <property type="match status" value="1"/>
</dbReference>
<evidence type="ECO:0000256" key="1">
    <source>
        <dbReference type="ARBA" id="ARBA00023002"/>
    </source>
</evidence>
<evidence type="ECO:0000313" key="5">
    <source>
        <dbReference type="Proteomes" id="UP001067235"/>
    </source>
</evidence>
<evidence type="ECO:0000313" key="4">
    <source>
        <dbReference type="EMBL" id="MCZ4549827.1"/>
    </source>
</evidence>
<protein>
    <submittedName>
        <fullName evidence="4">D-isomer specific 2-hydroxyacid dehydrogenase family protein</fullName>
    </submittedName>
</protein>
<keyword evidence="1" id="KW-0560">Oxidoreductase</keyword>
<keyword evidence="5" id="KW-1185">Reference proteome</keyword>